<organism evidence="2 3">
    <name type="scientific">Clostridium ljungdahlii</name>
    <dbReference type="NCBI Taxonomy" id="1538"/>
    <lineage>
        <taxon>Bacteria</taxon>
        <taxon>Bacillati</taxon>
        <taxon>Bacillota</taxon>
        <taxon>Clostridia</taxon>
        <taxon>Eubacteriales</taxon>
        <taxon>Clostridiaceae</taxon>
        <taxon>Clostridium</taxon>
    </lineage>
</organism>
<name>A0A162J7W6_9CLOT</name>
<feature type="transmembrane region" description="Helical" evidence="1">
    <location>
        <begin position="49"/>
        <end position="72"/>
    </location>
</feature>
<evidence type="ECO:0000313" key="2">
    <source>
        <dbReference type="EMBL" id="OAA91575.1"/>
    </source>
</evidence>
<evidence type="ECO:0000256" key="1">
    <source>
        <dbReference type="SAM" id="Phobius"/>
    </source>
</evidence>
<dbReference type="AlphaFoldDB" id="A0A162J7W6"/>
<dbReference type="Proteomes" id="UP000077407">
    <property type="component" value="Unassembled WGS sequence"/>
</dbReference>
<reference evidence="2 3" key="1">
    <citation type="journal article" date="2015" name="Biotechnol. Bioeng.">
        <title>Genome sequence and phenotypic characterization of Caulobacter segnis.</title>
        <authorList>
            <person name="Patel S."/>
            <person name="Fletcher B."/>
            <person name="Scott D.C."/>
            <person name="Ely B."/>
        </authorList>
    </citation>
    <scope>NUCLEOTIDE SEQUENCE [LARGE SCALE GENOMIC DNA]</scope>
    <source>
        <strain evidence="2 3">ERI-2</strain>
    </source>
</reference>
<protein>
    <submittedName>
        <fullName evidence="2">Uncharacterized protein</fullName>
    </submittedName>
</protein>
<feature type="transmembrane region" description="Helical" evidence="1">
    <location>
        <begin position="21"/>
        <end position="43"/>
    </location>
</feature>
<proteinExistence type="predicted"/>
<evidence type="ECO:0000313" key="3">
    <source>
        <dbReference type="Proteomes" id="UP000077407"/>
    </source>
</evidence>
<accession>A0A162J7W6</accession>
<keyword evidence="1" id="KW-1133">Transmembrane helix</keyword>
<feature type="transmembrane region" description="Helical" evidence="1">
    <location>
        <begin position="112"/>
        <end position="136"/>
    </location>
</feature>
<keyword evidence="1" id="KW-0472">Membrane</keyword>
<comment type="caution">
    <text evidence="2">The sequence shown here is derived from an EMBL/GenBank/DDBJ whole genome shotgun (WGS) entry which is preliminary data.</text>
</comment>
<sequence length="157" mass="17984">MYREVYKFWGDLNMKENVKDFLFNLIISVFIGLFVGMAEVTVININGVVVSILIISCILGGVIGTISRFVFIYMFGIKQIDVKLSFLAVFAIIGIISCIPSFYNYLVYDEKIVTVTLASILISAEFLGMSFCYYSYKKYLKFNLKLINKKKQLRGNR</sequence>
<dbReference type="EMBL" id="LITT01000005">
    <property type="protein sequence ID" value="OAA91575.1"/>
    <property type="molecule type" value="Genomic_DNA"/>
</dbReference>
<feature type="transmembrane region" description="Helical" evidence="1">
    <location>
        <begin position="84"/>
        <end position="106"/>
    </location>
</feature>
<gene>
    <name evidence="2" type="ORF">WY13_00540</name>
</gene>
<keyword evidence="1" id="KW-0812">Transmembrane</keyword>
<dbReference type="PATRIC" id="fig|1538.10.peg.1036"/>